<evidence type="ECO:0000256" key="1">
    <source>
        <dbReference type="SAM" id="MobiDB-lite"/>
    </source>
</evidence>
<feature type="compositionally biased region" description="Basic and acidic residues" evidence="1">
    <location>
        <begin position="594"/>
        <end position="612"/>
    </location>
</feature>
<evidence type="ECO:0000313" key="2">
    <source>
        <dbReference type="EMBL" id="OGC27577.1"/>
    </source>
</evidence>
<gene>
    <name evidence="2" type="ORF">A3K49_00950</name>
</gene>
<proteinExistence type="predicted"/>
<comment type="caution">
    <text evidence="2">The sequence shown here is derived from an EMBL/GenBank/DDBJ whole genome shotgun (WGS) entry which is preliminary data.</text>
</comment>
<dbReference type="AlphaFoldDB" id="A0A1F4T4V6"/>
<evidence type="ECO:0000313" key="3">
    <source>
        <dbReference type="Proteomes" id="UP000178602"/>
    </source>
</evidence>
<protein>
    <submittedName>
        <fullName evidence="2">Uncharacterized protein</fullName>
    </submittedName>
</protein>
<accession>A0A1F4T4V6</accession>
<name>A0A1F4T4V6_UNCSA</name>
<dbReference type="EMBL" id="MEUG01000001">
    <property type="protein sequence ID" value="OGC27577.1"/>
    <property type="molecule type" value="Genomic_DNA"/>
</dbReference>
<feature type="compositionally biased region" description="Basic and acidic residues" evidence="1">
    <location>
        <begin position="621"/>
        <end position="654"/>
    </location>
</feature>
<sequence>MEMFKFLPKMQQLAFEGKRFAPEKDKDAGTAQTLGGIELSEEWIQALNEYSISDTGIYGDSYANKDHYGDTSWTPLNNEQVIAKYETAGGGPWDWHTDWVAGFNHFNVGLFAKDGEYFWGEAVGRGLENVDFIAEGCEWNHLEERTPIGSFTALLTNGPPRDKDASLDTDVNKSFFLTDAFLGAIGSSWPEVNSVLNKFSGQSFYQLVMNSTQPDRVGASYKAMNSRELFLMVAAMIEARNRVYSISEKIFGSVALTWDDQQMMAAFDNWLTQHNSSAVSHGINAFRILFQMQHLFLNEMAMFSATDESRGYAAGVLDRAAFKQFSKDLGGEFYSGASGNKGALFSFIESMGITLNSDVIGFLRGNLASMNIHTRPEDIPLPENLQGYGGKLQAAKWLVEQWFGSNKVLAGYNEMPKSETFGPSIDFSKKNEENGYEEYNGIKVPWAISNPGAARSYGWDRVSGPFFDWRYDCRSNNFIKTNDEQYQEWSPEWASVYQALDAKYGLAYLNPNTFNENVNHRNYNRMIMGGLNIQEIMGRSGNLDPYNNSWAVYQLGNLIRYGEVKDKVRMNIYNFRESTEKFRFKRAQAEFEEEKDRIKDEESRDGKYENKVKNNYQQMKKRGEALLRKAEMTRKQEEASLAKKSDAKHAENAKAQKKSAGQAPQKASKKA</sequence>
<feature type="region of interest" description="Disordered" evidence="1">
    <location>
        <begin position="593"/>
        <end position="671"/>
    </location>
</feature>
<reference evidence="2 3" key="1">
    <citation type="journal article" date="2016" name="Nat. Commun.">
        <title>Thousands of microbial genomes shed light on interconnected biogeochemical processes in an aquifer system.</title>
        <authorList>
            <person name="Anantharaman K."/>
            <person name="Brown C.T."/>
            <person name="Hug L.A."/>
            <person name="Sharon I."/>
            <person name="Castelle C.J."/>
            <person name="Probst A.J."/>
            <person name="Thomas B.C."/>
            <person name="Singh A."/>
            <person name="Wilkins M.J."/>
            <person name="Karaoz U."/>
            <person name="Brodie E.L."/>
            <person name="Williams K.H."/>
            <person name="Hubbard S.S."/>
            <person name="Banfield J.F."/>
        </authorList>
    </citation>
    <scope>NUCLEOTIDE SEQUENCE [LARGE SCALE GENOMIC DNA]</scope>
</reference>
<organism evidence="2 3">
    <name type="scientific">candidate division WOR-1 bacterium RIFOXYC12_FULL_54_18</name>
    <dbReference type="NCBI Taxonomy" id="1802584"/>
    <lineage>
        <taxon>Bacteria</taxon>
        <taxon>Bacillati</taxon>
        <taxon>Saganbacteria</taxon>
    </lineage>
</organism>
<dbReference type="Proteomes" id="UP000178602">
    <property type="component" value="Unassembled WGS sequence"/>
</dbReference>